<feature type="transmembrane region" description="Helical" evidence="2">
    <location>
        <begin position="48"/>
        <end position="74"/>
    </location>
</feature>
<name>A0A0W0FBN1_MONRR</name>
<dbReference type="Proteomes" id="UP000054988">
    <property type="component" value="Unassembled WGS sequence"/>
</dbReference>
<evidence type="ECO:0000313" key="4">
    <source>
        <dbReference type="Proteomes" id="UP000054988"/>
    </source>
</evidence>
<evidence type="ECO:0000256" key="2">
    <source>
        <dbReference type="SAM" id="Phobius"/>
    </source>
</evidence>
<feature type="transmembrane region" description="Helical" evidence="2">
    <location>
        <begin position="222"/>
        <end position="248"/>
    </location>
</feature>
<comment type="caution">
    <text evidence="3">The sequence shown here is derived from an EMBL/GenBank/DDBJ whole genome shotgun (WGS) entry which is preliminary data.</text>
</comment>
<feature type="transmembrane region" description="Helical" evidence="2">
    <location>
        <begin position="254"/>
        <end position="279"/>
    </location>
</feature>
<evidence type="ECO:0000256" key="1">
    <source>
        <dbReference type="SAM" id="MobiDB-lite"/>
    </source>
</evidence>
<dbReference type="AlphaFoldDB" id="A0A0W0FBN1"/>
<keyword evidence="2" id="KW-0812">Transmembrane</keyword>
<feature type="transmembrane region" description="Helical" evidence="2">
    <location>
        <begin position="131"/>
        <end position="148"/>
    </location>
</feature>
<dbReference type="EMBL" id="LATX01002138">
    <property type="protein sequence ID" value="KTB33744.1"/>
    <property type="molecule type" value="Genomic_DNA"/>
</dbReference>
<feature type="transmembrane region" description="Helical" evidence="2">
    <location>
        <begin position="100"/>
        <end position="119"/>
    </location>
</feature>
<sequence>MSQLSSTLSLLFFTGWSQIMLYGFNAVLFGVSIVLLQHRKGMNGAGFLFLFISTIFLFIFVTISAMTTTVLLYGEIRQLSSVLMQDAEGTGGINLRDCTILIYVSLQLVDLTTFIVLAYRCYNIWNHDWRPIVLPSLMILAETVIYYIEVPILLKTPFGGGMDRQTNADTLRLTRDFTAAVAVLNIVANGTLTLLIAGKIWWSRKKIKSFVRQERNAGLRKYNQVIATTLESGLIAPAYLVVLGVYSIRADSQWNVLVSTLAPQVLAMAPLLITVRAGLGISIENTKSQASGTTLSSDDHTASRQTAHRISRPRVDSDADIEMNAVKRQGL</sequence>
<feature type="region of interest" description="Disordered" evidence="1">
    <location>
        <begin position="290"/>
        <end position="312"/>
    </location>
</feature>
<proteinExistence type="predicted"/>
<feature type="transmembrane region" description="Helical" evidence="2">
    <location>
        <begin position="15"/>
        <end position="36"/>
    </location>
</feature>
<keyword evidence="2" id="KW-0472">Membrane</keyword>
<reference evidence="3 4" key="1">
    <citation type="submission" date="2015-12" db="EMBL/GenBank/DDBJ databases">
        <title>Draft genome sequence of Moniliophthora roreri, the causal agent of frosty pod rot of cacao.</title>
        <authorList>
            <person name="Aime M.C."/>
            <person name="Diaz-Valderrama J.R."/>
            <person name="Kijpornyongpan T."/>
            <person name="Phillips-Mora W."/>
        </authorList>
    </citation>
    <scope>NUCLEOTIDE SEQUENCE [LARGE SCALE GENOMIC DNA]</scope>
    <source>
        <strain evidence="3 4">MCA 2952</strain>
    </source>
</reference>
<feature type="transmembrane region" description="Helical" evidence="2">
    <location>
        <begin position="177"/>
        <end position="202"/>
    </location>
</feature>
<protein>
    <recommendedName>
        <fullName evidence="5">Fungal pheromone mating factor STE2 GPCR-domain-containing protein</fullName>
    </recommendedName>
</protein>
<evidence type="ECO:0000313" key="3">
    <source>
        <dbReference type="EMBL" id="KTB33744.1"/>
    </source>
</evidence>
<accession>A0A0W0FBN1</accession>
<organism evidence="3 4">
    <name type="scientific">Moniliophthora roreri</name>
    <name type="common">Frosty pod rot fungus</name>
    <name type="synonym">Monilia roreri</name>
    <dbReference type="NCBI Taxonomy" id="221103"/>
    <lineage>
        <taxon>Eukaryota</taxon>
        <taxon>Fungi</taxon>
        <taxon>Dikarya</taxon>
        <taxon>Basidiomycota</taxon>
        <taxon>Agaricomycotina</taxon>
        <taxon>Agaricomycetes</taxon>
        <taxon>Agaricomycetidae</taxon>
        <taxon>Agaricales</taxon>
        <taxon>Marasmiineae</taxon>
        <taxon>Marasmiaceae</taxon>
        <taxon>Moniliophthora</taxon>
    </lineage>
</organism>
<evidence type="ECO:0008006" key="5">
    <source>
        <dbReference type="Google" id="ProtNLM"/>
    </source>
</evidence>
<gene>
    <name evidence="3" type="ORF">WG66_13664</name>
</gene>
<keyword evidence="2" id="KW-1133">Transmembrane helix</keyword>